<keyword evidence="4" id="KW-1185">Reference proteome</keyword>
<feature type="coiled-coil region" evidence="1">
    <location>
        <begin position="214"/>
        <end position="241"/>
    </location>
</feature>
<dbReference type="Proteomes" id="UP001154282">
    <property type="component" value="Unassembled WGS sequence"/>
</dbReference>
<evidence type="ECO:0000313" key="3">
    <source>
        <dbReference type="EMBL" id="CAI0430412.1"/>
    </source>
</evidence>
<protein>
    <submittedName>
        <fullName evidence="3">Uncharacterized protein</fullName>
    </submittedName>
</protein>
<name>A0AAV0L971_9ROSI</name>
<reference evidence="3" key="1">
    <citation type="submission" date="2022-08" db="EMBL/GenBank/DDBJ databases">
        <authorList>
            <person name="Gutierrez-Valencia J."/>
        </authorList>
    </citation>
    <scope>NUCLEOTIDE SEQUENCE</scope>
</reference>
<organism evidence="3 4">
    <name type="scientific">Linum tenue</name>
    <dbReference type="NCBI Taxonomy" id="586396"/>
    <lineage>
        <taxon>Eukaryota</taxon>
        <taxon>Viridiplantae</taxon>
        <taxon>Streptophyta</taxon>
        <taxon>Embryophyta</taxon>
        <taxon>Tracheophyta</taxon>
        <taxon>Spermatophyta</taxon>
        <taxon>Magnoliopsida</taxon>
        <taxon>eudicotyledons</taxon>
        <taxon>Gunneridae</taxon>
        <taxon>Pentapetalae</taxon>
        <taxon>rosids</taxon>
        <taxon>fabids</taxon>
        <taxon>Malpighiales</taxon>
        <taxon>Linaceae</taxon>
        <taxon>Linum</taxon>
    </lineage>
</organism>
<proteinExistence type="predicted"/>
<evidence type="ECO:0000313" key="4">
    <source>
        <dbReference type="Proteomes" id="UP001154282"/>
    </source>
</evidence>
<sequence>MERVLKPYDKEYMRLAMLKHEETFRQQVYELHKLYRIQKLMMRSSGKPNKTMPHNHQIPSNSHQDFWKISSRINGFSFNSRNNIIDAPPPPNQLYRDKLAMELDLERQAEEFAESNGCRGGDHVDKQKNGTVIMEECEIELTLGPASFCPSRKKPCREEAALTSESGGGSLSSSSTGSSQINRMSNKDSRADDPENGMMMKKQKQSTVGIIGSNSNVVNNNNNHNEQLRRQQQDHRLKQQQQPPWLCQVLSLNMT</sequence>
<dbReference type="EMBL" id="CAMGYJ010000006">
    <property type="protein sequence ID" value="CAI0430412.1"/>
    <property type="molecule type" value="Genomic_DNA"/>
</dbReference>
<evidence type="ECO:0000256" key="2">
    <source>
        <dbReference type="SAM" id="MobiDB-lite"/>
    </source>
</evidence>
<dbReference type="PANTHER" id="PTHR33167:SF26">
    <property type="entry name" value="EXPRESSED PROTEIN"/>
    <property type="match status" value="1"/>
</dbReference>
<keyword evidence="1" id="KW-0175">Coiled coil</keyword>
<comment type="caution">
    <text evidence="3">The sequence shown here is derived from an EMBL/GenBank/DDBJ whole genome shotgun (WGS) entry which is preliminary data.</text>
</comment>
<feature type="compositionally biased region" description="Low complexity" evidence="2">
    <location>
        <begin position="161"/>
        <end position="179"/>
    </location>
</feature>
<evidence type="ECO:0000256" key="1">
    <source>
        <dbReference type="SAM" id="Coils"/>
    </source>
</evidence>
<dbReference type="AlphaFoldDB" id="A0AAV0L971"/>
<feature type="region of interest" description="Disordered" evidence="2">
    <location>
        <begin position="160"/>
        <end position="204"/>
    </location>
</feature>
<accession>A0AAV0L971</accession>
<gene>
    <name evidence="3" type="ORF">LITE_LOCUS22602</name>
</gene>
<dbReference type="PANTHER" id="PTHR33167">
    <property type="entry name" value="TRANSCRIPTION FACTOR, PUTATIVE (DUF863)-RELATED"/>
    <property type="match status" value="1"/>
</dbReference>